<sequence length="190" mass="21572">MTVNGKQEKITANHLIQAAWDHLIKLTDDYRKDSNRKFSQGEFQKVVVAYPTIAPPLVRKQVKQLVEDLGIKEVQIIDEATAVVIFHLLREFWDGLNIDMEYFKTRCRREGRNWSQNVLVLDIDEGTTDLALIKLTLEDITPSFKDSKDRGLGGRYYQITPKLLGSSGHLQLGGELITKKGRGQEAEGSM</sequence>
<protein>
    <submittedName>
        <fullName evidence="1">Uncharacterized protein</fullName>
    </submittedName>
</protein>
<comment type="caution">
    <text evidence="1">The sequence shown here is derived from an EMBL/GenBank/DDBJ whole genome shotgun (WGS) entry which is preliminary data.</text>
</comment>
<keyword evidence="2" id="KW-1185">Reference proteome</keyword>
<accession>A0A8J6XMF5</accession>
<evidence type="ECO:0000313" key="1">
    <source>
        <dbReference type="EMBL" id="MBD2777638.1"/>
    </source>
</evidence>
<gene>
    <name evidence="1" type="ORF">ICL16_37750</name>
</gene>
<organism evidence="1 2">
    <name type="scientific">Iningainema tapete BLCC-T55</name>
    <dbReference type="NCBI Taxonomy" id="2748662"/>
    <lineage>
        <taxon>Bacteria</taxon>
        <taxon>Bacillati</taxon>
        <taxon>Cyanobacteriota</taxon>
        <taxon>Cyanophyceae</taxon>
        <taxon>Nostocales</taxon>
        <taxon>Scytonemataceae</taxon>
        <taxon>Iningainema tapete</taxon>
    </lineage>
</organism>
<proteinExistence type="predicted"/>
<dbReference type="Gene3D" id="3.30.420.40">
    <property type="match status" value="2"/>
</dbReference>
<reference evidence="1" key="1">
    <citation type="submission" date="2020-09" db="EMBL/GenBank/DDBJ databases">
        <title>Iningainema tapete sp. nov. (Scytonemataceae, Cyanobacteria) from greenhouses in central Florida (USA) produces two types of nodularin with biosynthetic potential for microcystin-LR and anabaenopeptins.</title>
        <authorList>
            <person name="Berthold D.E."/>
            <person name="Lefler F.W."/>
            <person name="Huang I.-S."/>
            <person name="Abdulla H."/>
            <person name="Zimba P.V."/>
            <person name="Laughinghouse H.D. IV."/>
        </authorList>
    </citation>
    <scope>NUCLEOTIDE SEQUENCE</scope>
    <source>
        <strain evidence="1">BLCCT55</strain>
    </source>
</reference>
<name>A0A8J6XMF5_9CYAN</name>
<dbReference type="EMBL" id="JACXAE010000111">
    <property type="protein sequence ID" value="MBD2777638.1"/>
    <property type="molecule type" value="Genomic_DNA"/>
</dbReference>
<evidence type="ECO:0000313" key="2">
    <source>
        <dbReference type="Proteomes" id="UP000629098"/>
    </source>
</evidence>
<dbReference type="Proteomes" id="UP000629098">
    <property type="component" value="Unassembled WGS sequence"/>
</dbReference>
<dbReference type="AlphaFoldDB" id="A0A8J6XMF5"/>